<comment type="subcellular location">
    <subcellularLocation>
        <location evidence="1">Nucleus</location>
    </subcellularLocation>
</comment>
<dbReference type="InterPro" id="IPR003340">
    <property type="entry name" value="B3_DNA-bd"/>
</dbReference>
<dbReference type="AlphaFoldDB" id="A0A7J6GCM7"/>
<feature type="domain" description="TF-B3" evidence="6">
    <location>
        <begin position="260"/>
        <end position="360"/>
    </location>
</feature>
<dbReference type="PANTHER" id="PTHR31920">
    <property type="entry name" value="B3 DOMAIN-CONTAINING"/>
    <property type="match status" value="1"/>
</dbReference>
<dbReference type="InterPro" id="IPR015300">
    <property type="entry name" value="DNA-bd_pseudobarrel_sf"/>
</dbReference>
<organism evidence="7 8">
    <name type="scientific">Cannabis sativa</name>
    <name type="common">Hemp</name>
    <name type="synonym">Marijuana</name>
    <dbReference type="NCBI Taxonomy" id="3483"/>
    <lineage>
        <taxon>Eukaryota</taxon>
        <taxon>Viridiplantae</taxon>
        <taxon>Streptophyta</taxon>
        <taxon>Embryophyta</taxon>
        <taxon>Tracheophyta</taxon>
        <taxon>Spermatophyta</taxon>
        <taxon>Magnoliopsida</taxon>
        <taxon>eudicotyledons</taxon>
        <taxon>Gunneridae</taxon>
        <taxon>Pentapetalae</taxon>
        <taxon>rosids</taxon>
        <taxon>fabids</taxon>
        <taxon>Rosales</taxon>
        <taxon>Cannabaceae</taxon>
        <taxon>Cannabis</taxon>
    </lineage>
</organism>
<dbReference type="GO" id="GO:0005634">
    <property type="term" value="C:nucleus"/>
    <property type="evidence" value="ECO:0007669"/>
    <property type="project" value="UniProtKB-SubCell"/>
</dbReference>
<keyword evidence="4" id="KW-0804">Transcription</keyword>
<evidence type="ECO:0000256" key="4">
    <source>
        <dbReference type="ARBA" id="ARBA00023163"/>
    </source>
</evidence>
<dbReference type="EMBL" id="JAATIP010000064">
    <property type="protein sequence ID" value="KAF4380713.1"/>
    <property type="molecule type" value="Genomic_DNA"/>
</dbReference>
<dbReference type="Proteomes" id="UP000525078">
    <property type="component" value="Unassembled WGS sequence"/>
</dbReference>
<evidence type="ECO:0000259" key="6">
    <source>
        <dbReference type="PROSITE" id="PS50863"/>
    </source>
</evidence>
<dbReference type="SMART" id="SM01019">
    <property type="entry name" value="B3"/>
    <property type="match status" value="2"/>
</dbReference>
<dbReference type="Pfam" id="PF02362">
    <property type="entry name" value="B3"/>
    <property type="match status" value="2"/>
</dbReference>
<evidence type="ECO:0000313" key="7">
    <source>
        <dbReference type="EMBL" id="KAF4380713.1"/>
    </source>
</evidence>
<comment type="caution">
    <text evidence="7">The sequence shown here is derived from an EMBL/GenBank/DDBJ whole genome shotgun (WGS) entry which is preliminary data.</text>
</comment>
<proteinExistence type="predicted"/>
<dbReference type="SUPFAM" id="SSF101936">
    <property type="entry name" value="DNA-binding pseudobarrel domain"/>
    <property type="match status" value="2"/>
</dbReference>
<dbReference type="PANTHER" id="PTHR31920:SF108">
    <property type="entry name" value="B3 DOMAIN-CONTAINING TRANSCRIPTION FACTOR VRN1-LIKE"/>
    <property type="match status" value="1"/>
</dbReference>
<dbReference type="GO" id="GO:0003677">
    <property type="term" value="F:DNA binding"/>
    <property type="evidence" value="ECO:0007669"/>
    <property type="project" value="UniProtKB-KW"/>
</dbReference>
<keyword evidence="5" id="KW-0539">Nucleus</keyword>
<gene>
    <name evidence="7" type="ORF">F8388_017067</name>
</gene>
<keyword evidence="3" id="KW-0238">DNA-binding</keyword>
<name>A0A7J6GCM7_CANSA</name>
<dbReference type="CDD" id="cd10017">
    <property type="entry name" value="B3_DNA"/>
    <property type="match status" value="2"/>
</dbReference>
<feature type="domain" description="TF-B3" evidence="6">
    <location>
        <begin position="36"/>
        <end position="129"/>
    </location>
</feature>
<evidence type="ECO:0000313" key="8">
    <source>
        <dbReference type="Proteomes" id="UP000525078"/>
    </source>
</evidence>
<accession>A0A7J6GCM7</accession>
<protein>
    <recommendedName>
        <fullName evidence="6">TF-B3 domain-containing protein</fullName>
    </recommendedName>
</protein>
<dbReference type="Gene3D" id="2.40.330.10">
    <property type="entry name" value="DNA-binding pseudobarrel domain"/>
    <property type="match status" value="2"/>
</dbReference>
<evidence type="ECO:0000256" key="1">
    <source>
        <dbReference type="ARBA" id="ARBA00004123"/>
    </source>
</evidence>
<reference evidence="7 8" key="1">
    <citation type="journal article" date="2020" name="bioRxiv">
        <title>Sequence and annotation of 42 cannabis genomes reveals extensive copy number variation in cannabinoid synthesis and pathogen resistance genes.</title>
        <authorList>
            <person name="Mckernan K.J."/>
            <person name="Helbert Y."/>
            <person name="Kane L.T."/>
            <person name="Ebling H."/>
            <person name="Zhang L."/>
            <person name="Liu B."/>
            <person name="Eaton Z."/>
            <person name="Mclaughlin S."/>
            <person name="Kingan S."/>
            <person name="Baybayan P."/>
            <person name="Concepcion G."/>
            <person name="Jordan M."/>
            <person name="Riva A."/>
            <person name="Barbazuk W."/>
            <person name="Harkins T."/>
        </authorList>
    </citation>
    <scope>NUCLEOTIDE SEQUENCE [LARGE SCALE GENOMIC DNA]</scope>
    <source>
        <strain evidence="8">cv. Jamaican Lion 4</strain>
        <tissue evidence="7">Leaf</tissue>
    </source>
</reference>
<sequence>MAAGFVKITLMNSKNVKPWLLLARELRQSALIKFRLNAFDLYSVVLGFNSHQIPKTFWMKYCGSLSSQIILNLPCGSRWEVGLTKSSDGKVWLEKGWNKFAQHFSLSRGNLLVFRYEMREFNVIIFGITMVEIDYPSNPILVKKHVHIDGDDVSFEVLEKFSLHPKSRVKSPLPCSQPHKKMKQSPLGKVIFLHCLVLHVHPFKVMEKGSSSIKVESGDTIDNTTTGLPTSKRYQKTLSVHRNISAVERANYFQSEYPFFTVIMKASYTTDRRNFHIPRWFAQTYIKKEECKASLWISDDKSWHVQYKVRLTSGSTAAEFINGWKAFVVENNLEVGSICKFELTNIVNDVSFRVSIVKPDDDAHNYLATKLASTSKQNVRYDASSTKKNDKANIFPQNIISEKEEKIVVKLSDKSRKLISEGNMGNLGTSKMLHLQKIPASK</sequence>
<evidence type="ECO:0000256" key="5">
    <source>
        <dbReference type="ARBA" id="ARBA00023242"/>
    </source>
</evidence>
<evidence type="ECO:0000256" key="2">
    <source>
        <dbReference type="ARBA" id="ARBA00023015"/>
    </source>
</evidence>
<keyword evidence="2" id="KW-0805">Transcription regulation</keyword>
<evidence type="ECO:0000256" key="3">
    <source>
        <dbReference type="ARBA" id="ARBA00023125"/>
    </source>
</evidence>
<dbReference type="InterPro" id="IPR050655">
    <property type="entry name" value="Plant_B3_domain"/>
</dbReference>
<dbReference type="PROSITE" id="PS50863">
    <property type="entry name" value="B3"/>
    <property type="match status" value="2"/>
</dbReference>